<protein>
    <recommendedName>
        <fullName evidence="3">DUF721 domain-containing protein</fullName>
    </recommendedName>
</protein>
<name>A0ABX2EKJ4_9BURK</name>
<dbReference type="RefSeq" id="WP_173125413.1">
    <property type="nucleotide sequence ID" value="NZ_JABRWJ010000005.1"/>
</dbReference>
<sequence length="102" mass="10812">MSSPSRPAVSIDSALASCDALARLGQRLALSQQCFDTISPLLSSPLRSQVRPGPIDDDGWTLLVDNGAVSAKLRQLLPALQARLAADGSAPRPIRVRILPRS</sequence>
<keyword evidence="2" id="KW-1185">Reference proteome</keyword>
<evidence type="ECO:0000313" key="2">
    <source>
        <dbReference type="Proteomes" id="UP000737171"/>
    </source>
</evidence>
<comment type="caution">
    <text evidence="1">The sequence shown here is derived from an EMBL/GenBank/DDBJ whole genome shotgun (WGS) entry which is preliminary data.</text>
</comment>
<organism evidence="1 2">
    <name type="scientific">Pseudaquabacterium terrae</name>
    <dbReference type="NCBI Taxonomy" id="2732868"/>
    <lineage>
        <taxon>Bacteria</taxon>
        <taxon>Pseudomonadati</taxon>
        <taxon>Pseudomonadota</taxon>
        <taxon>Betaproteobacteria</taxon>
        <taxon>Burkholderiales</taxon>
        <taxon>Sphaerotilaceae</taxon>
        <taxon>Pseudaquabacterium</taxon>
    </lineage>
</organism>
<reference evidence="1 2" key="1">
    <citation type="submission" date="2020-05" db="EMBL/GenBank/DDBJ databases">
        <title>Aquincola sp. isolate from soil.</title>
        <authorList>
            <person name="Han J."/>
            <person name="Kim D.-U."/>
        </authorList>
    </citation>
    <scope>NUCLEOTIDE SEQUENCE [LARGE SCALE GENOMIC DNA]</scope>
    <source>
        <strain evidence="1 2">S2</strain>
    </source>
</reference>
<evidence type="ECO:0008006" key="3">
    <source>
        <dbReference type="Google" id="ProtNLM"/>
    </source>
</evidence>
<dbReference type="EMBL" id="JABRWJ010000005">
    <property type="protein sequence ID" value="NRF69100.1"/>
    <property type="molecule type" value="Genomic_DNA"/>
</dbReference>
<proteinExistence type="predicted"/>
<evidence type="ECO:0000313" key="1">
    <source>
        <dbReference type="EMBL" id="NRF69100.1"/>
    </source>
</evidence>
<gene>
    <name evidence="1" type="ORF">HLB44_19065</name>
</gene>
<dbReference type="Proteomes" id="UP000737171">
    <property type="component" value="Unassembled WGS sequence"/>
</dbReference>
<accession>A0ABX2EKJ4</accession>